<protein>
    <submittedName>
        <fullName evidence="2">3'-5' exonuclease</fullName>
    </submittedName>
</protein>
<organism evidence="2 3">
    <name type="scientific">Candidatus Portnoybacteria bacterium CG11_big_fil_rev_8_21_14_0_20_40_15</name>
    <dbReference type="NCBI Taxonomy" id="1974817"/>
    <lineage>
        <taxon>Bacteria</taxon>
        <taxon>Candidatus Portnoyibacteriota</taxon>
    </lineage>
</organism>
<proteinExistence type="predicted"/>
<evidence type="ECO:0000313" key="3">
    <source>
        <dbReference type="Proteomes" id="UP000229317"/>
    </source>
</evidence>
<dbReference type="SUPFAM" id="SSF53098">
    <property type="entry name" value="Ribonuclease H-like"/>
    <property type="match status" value="1"/>
</dbReference>
<dbReference type="InterPro" id="IPR012337">
    <property type="entry name" value="RNaseH-like_sf"/>
</dbReference>
<dbReference type="Pfam" id="PF10108">
    <property type="entry name" value="DNA_pol_B_exo2"/>
    <property type="match status" value="1"/>
</dbReference>
<accession>A0A2H0KS50</accession>
<keyword evidence="2" id="KW-0378">Hydrolase</keyword>
<keyword evidence="2" id="KW-0269">Exonuclease</keyword>
<name>A0A2H0KS50_9BACT</name>
<reference evidence="2 3" key="1">
    <citation type="submission" date="2017-09" db="EMBL/GenBank/DDBJ databases">
        <title>Depth-based differentiation of microbial function through sediment-hosted aquifers and enrichment of novel symbionts in the deep terrestrial subsurface.</title>
        <authorList>
            <person name="Probst A.J."/>
            <person name="Ladd B."/>
            <person name="Jarett J.K."/>
            <person name="Geller-Mcgrath D.E."/>
            <person name="Sieber C.M."/>
            <person name="Emerson J.B."/>
            <person name="Anantharaman K."/>
            <person name="Thomas B.C."/>
            <person name="Malmstrom R."/>
            <person name="Stieglmeier M."/>
            <person name="Klingl A."/>
            <person name="Woyke T."/>
            <person name="Ryan C.M."/>
            <person name="Banfield J.F."/>
        </authorList>
    </citation>
    <scope>NUCLEOTIDE SEQUENCE [LARGE SCALE GENOMIC DNA]</scope>
    <source>
        <strain evidence="2">CG11_big_fil_rev_8_21_14_0_20_40_15</strain>
    </source>
</reference>
<dbReference type="GO" id="GO:0004527">
    <property type="term" value="F:exonuclease activity"/>
    <property type="evidence" value="ECO:0007669"/>
    <property type="project" value="UniProtKB-KW"/>
</dbReference>
<dbReference type="EMBL" id="PCVO01000059">
    <property type="protein sequence ID" value="PIQ74927.1"/>
    <property type="molecule type" value="Genomic_DNA"/>
</dbReference>
<dbReference type="GO" id="GO:0003676">
    <property type="term" value="F:nucleic acid binding"/>
    <property type="evidence" value="ECO:0007669"/>
    <property type="project" value="InterPro"/>
</dbReference>
<dbReference type="Gene3D" id="3.30.420.10">
    <property type="entry name" value="Ribonuclease H-like superfamily/Ribonuclease H"/>
    <property type="match status" value="1"/>
</dbReference>
<feature type="domain" description="Predicted 3'-5' exonuclease PolB-like" evidence="1">
    <location>
        <begin position="85"/>
        <end position="215"/>
    </location>
</feature>
<dbReference type="Proteomes" id="UP000229317">
    <property type="component" value="Unassembled WGS sequence"/>
</dbReference>
<gene>
    <name evidence="2" type="ORF">COV84_03950</name>
</gene>
<dbReference type="InterPro" id="IPR036397">
    <property type="entry name" value="RNaseH_sf"/>
</dbReference>
<comment type="caution">
    <text evidence="2">The sequence shown here is derived from an EMBL/GenBank/DDBJ whole genome shotgun (WGS) entry which is preliminary data.</text>
</comment>
<evidence type="ECO:0000259" key="1">
    <source>
        <dbReference type="Pfam" id="PF10108"/>
    </source>
</evidence>
<evidence type="ECO:0000313" key="2">
    <source>
        <dbReference type="EMBL" id="PIQ74927.1"/>
    </source>
</evidence>
<dbReference type="InterPro" id="IPR019288">
    <property type="entry name" value="3'-5'_exonuclease_PolB-like"/>
</dbReference>
<sequence>MAKVIFDIETIGEFEGLDEDSQDYILKYAEDEKKKSDTKRKTALWPFTGQIVALALLNPETEKGKVYFQAPNKKIAKFSENGADFEACSEKEILENFWNDIKNYNQFITFNGRGFDCPYLFLRSAVLKIKATKNLMPPRYSADRHVDLLEQLTFYGAFRKFSLDFYCRSLGIKSPKIGGITGDKINKFFSEGKYLEIARYCLADVRATGELYKRWVEYIAI</sequence>
<keyword evidence="2" id="KW-0540">Nuclease</keyword>
<dbReference type="AlphaFoldDB" id="A0A2H0KS50"/>